<feature type="transmembrane region" description="Helical" evidence="7">
    <location>
        <begin position="76"/>
        <end position="95"/>
    </location>
</feature>
<feature type="transmembrane region" description="Helical" evidence="7">
    <location>
        <begin position="45"/>
        <end position="69"/>
    </location>
</feature>
<dbReference type="GO" id="GO:0005886">
    <property type="term" value="C:plasma membrane"/>
    <property type="evidence" value="ECO:0007669"/>
    <property type="project" value="UniProtKB-SubCell"/>
</dbReference>
<gene>
    <name evidence="8" type="ORF">HZS55_20115</name>
</gene>
<organism evidence="8 9">
    <name type="scientific">Halosimplex rubrum</name>
    <dbReference type="NCBI Taxonomy" id="869889"/>
    <lineage>
        <taxon>Archaea</taxon>
        <taxon>Methanobacteriati</taxon>
        <taxon>Methanobacteriota</taxon>
        <taxon>Stenosarchaea group</taxon>
        <taxon>Halobacteria</taxon>
        <taxon>Halobacteriales</taxon>
        <taxon>Haloarculaceae</taxon>
        <taxon>Halosimplex</taxon>
    </lineage>
</organism>
<evidence type="ECO:0000256" key="7">
    <source>
        <dbReference type="SAM" id="Phobius"/>
    </source>
</evidence>
<dbReference type="KEGG" id="hrr:HZS55_20115"/>
<feature type="compositionally biased region" description="Basic and acidic residues" evidence="6">
    <location>
        <begin position="103"/>
        <end position="116"/>
    </location>
</feature>
<dbReference type="RefSeq" id="WP_179909324.1">
    <property type="nucleotide sequence ID" value="NZ_CP058910.1"/>
</dbReference>
<evidence type="ECO:0000256" key="3">
    <source>
        <dbReference type="ARBA" id="ARBA00022692"/>
    </source>
</evidence>
<keyword evidence="9" id="KW-1185">Reference proteome</keyword>
<keyword evidence="5 7" id="KW-0472">Membrane</keyword>
<feature type="transmembrane region" description="Helical" evidence="7">
    <location>
        <begin position="226"/>
        <end position="250"/>
    </location>
</feature>
<reference evidence="8 9" key="1">
    <citation type="submission" date="2020-07" db="EMBL/GenBank/DDBJ databases">
        <title>Halosimplex pelagicum sp. nov. and Halosimplex rubrum sp. nov., isolated from salted brown alga Laminaria, and emended description of the genus Halosimplex.</title>
        <authorList>
            <person name="Cui H."/>
        </authorList>
    </citation>
    <scope>NUCLEOTIDE SEQUENCE [LARGE SCALE GENOMIC DNA]</scope>
    <source>
        <strain evidence="8 9">R27</strain>
    </source>
</reference>
<protein>
    <submittedName>
        <fullName evidence="8">LysE family transporter</fullName>
    </submittedName>
</protein>
<sequence>MSVATAAGTFGVGVVFGLALAAPPGPMNAVIAEESVLRGWLAGFTAGLGAMTADFVFFVLSLAGVVAFLEGAETVRAAMVGAGGLLMLYFAVGAVRDAGEARSASDSRADGVRETSADFLSGDPGPGDEGATGPDADSRGFTKAFVLALTNPYQIVFWLTVGVGLLEPGTVDVLSYLPAVGEELAGALVVRTGNPALLAGLFGGIAVWITGFPAALVGVGRRVDAFAPAAAVASALVLAGFGVTFCWTAARTLAGL</sequence>
<dbReference type="EMBL" id="CP058910">
    <property type="protein sequence ID" value="QLH79458.1"/>
    <property type="molecule type" value="Genomic_DNA"/>
</dbReference>
<dbReference type="AlphaFoldDB" id="A0A7D5P7W6"/>
<evidence type="ECO:0000313" key="9">
    <source>
        <dbReference type="Proteomes" id="UP000509667"/>
    </source>
</evidence>
<proteinExistence type="predicted"/>
<dbReference type="Proteomes" id="UP000509667">
    <property type="component" value="Chromosome"/>
</dbReference>
<dbReference type="PANTHER" id="PTHR38825:SF2">
    <property type="entry name" value="LYSINE TRANSPORTER LYSE"/>
    <property type="match status" value="1"/>
</dbReference>
<evidence type="ECO:0000256" key="5">
    <source>
        <dbReference type="ARBA" id="ARBA00023136"/>
    </source>
</evidence>
<dbReference type="Pfam" id="PF01810">
    <property type="entry name" value="LysE"/>
    <property type="match status" value="1"/>
</dbReference>
<accession>A0A7D5P7W6</accession>
<name>A0A7D5P7W6_9EURY</name>
<keyword evidence="4 7" id="KW-1133">Transmembrane helix</keyword>
<dbReference type="GO" id="GO:0006865">
    <property type="term" value="P:amino acid transport"/>
    <property type="evidence" value="ECO:0007669"/>
    <property type="project" value="InterPro"/>
</dbReference>
<evidence type="ECO:0000313" key="8">
    <source>
        <dbReference type="EMBL" id="QLH79458.1"/>
    </source>
</evidence>
<evidence type="ECO:0000256" key="4">
    <source>
        <dbReference type="ARBA" id="ARBA00022989"/>
    </source>
</evidence>
<feature type="transmembrane region" description="Helical" evidence="7">
    <location>
        <begin position="196"/>
        <end position="219"/>
    </location>
</feature>
<evidence type="ECO:0000256" key="2">
    <source>
        <dbReference type="ARBA" id="ARBA00022475"/>
    </source>
</evidence>
<evidence type="ECO:0000256" key="1">
    <source>
        <dbReference type="ARBA" id="ARBA00004651"/>
    </source>
</evidence>
<keyword evidence="3 7" id="KW-0812">Transmembrane</keyword>
<feature type="region of interest" description="Disordered" evidence="6">
    <location>
        <begin position="103"/>
        <end position="135"/>
    </location>
</feature>
<dbReference type="InterPro" id="IPR001123">
    <property type="entry name" value="LeuE-type"/>
</dbReference>
<evidence type="ECO:0000256" key="6">
    <source>
        <dbReference type="SAM" id="MobiDB-lite"/>
    </source>
</evidence>
<comment type="subcellular location">
    <subcellularLocation>
        <location evidence="1">Cell membrane</location>
        <topology evidence="1">Multi-pass membrane protein</topology>
    </subcellularLocation>
</comment>
<keyword evidence="2" id="KW-1003">Cell membrane</keyword>
<dbReference type="OrthoDB" id="121309at2157"/>
<dbReference type="PANTHER" id="PTHR38825">
    <property type="entry name" value="LYSINE EXPORTER PROTEIN (LYSE/YGGA)"/>
    <property type="match status" value="1"/>
</dbReference>
<dbReference type="GeneID" id="56080220"/>